<reference evidence="1 2" key="1">
    <citation type="submission" date="2021-06" db="EMBL/GenBank/DDBJ databases">
        <title>Caerostris darwini draft genome.</title>
        <authorList>
            <person name="Kono N."/>
            <person name="Arakawa K."/>
        </authorList>
    </citation>
    <scope>NUCLEOTIDE SEQUENCE [LARGE SCALE GENOMIC DNA]</scope>
</reference>
<comment type="caution">
    <text evidence="1">The sequence shown here is derived from an EMBL/GenBank/DDBJ whole genome shotgun (WGS) entry which is preliminary data.</text>
</comment>
<dbReference type="EMBL" id="BPLQ01009186">
    <property type="protein sequence ID" value="GIY42348.1"/>
    <property type="molecule type" value="Genomic_DNA"/>
</dbReference>
<sequence length="135" mass="15570">MGSTVLPTEFQYEQPHFKPHFHTKKCAFRPFPCVFLTFPWFGKGCSGFCVSRNSVGRPPKWKGHNEMEKGGCVKVSAEYRSMLQPEHRIWKKNSVTTKVALCLHMQSNKSQLVSYFLPDNNNANVENEINFFIIP</sequence>
<evidence type="ECO:0000313" key="2">
    <source>
        <dbReference type="Proteomes" id="UP001054837"/>
    </source>
</evidence>
<accession>A0AAV4TEF2</accession>
<gene>
    <name evidence="1" type="ORF">CDAR_510901</name>
</gene>
<evidence type="ECO:0000313" key="1">
    <source>
        <dbReference type="EMBL" id="GIY42348.1"/>
    </source>
</evidence>
<name>A0AAV4TEF2_9ARAC</name>
<organism evidence="1 2">
    <name type="scientific">Caerostris darwini</name>
    <dbReference type="NCBI Taxonomy" id="1538125"/>
    <lineage>
        <taxon>Eukaryota</taxon>
        <taxon>Metazoa</taxon>
        <taxon>Ecdysozoa</taxon>
        <taxon>Arthropoda</taxon>
        <taxon>Chelicerata</taxon>
        <taxon>Arachnida</taxon>
        <taxon>Araneae</taxon>
        <taxon>Araneomorphae</taxon>
        <taxon>Entelegynae</taxon>
        <taxon>Araneoidea</taxon>
        <taxon>Araneidae</taxon>
        <taxon>Caerostris</taxon>
    </lineage>
</organism>
<keyword evidence="2" id="KW-1185">Reference proteome</keyword>
<proteinExistence type="predicted"/>
<protein>
    <submittedName>
        <fullName evidence="1">Uncharacterized protein</fullName>
    </submittedName>
</protein>
<dbReference type="Proteomes" id="UP001054837">
    <property type="component" value="Unassembled WGS sequence"/>
</dbReference>
<dbReference type="AlphaFoldDB" id="A0AAV4TEF2"/>